<dbReference type="Pfam" id="PF10609">
    <property type="entry name" value="ParA"/>
    <property type="match status" value="1"/>
</dbReference>
<protein>
    <submittedName>
        <fullName evidence="3">MinD/ParA family protein</fullName>
    </submittedName>
</protein>
<accession>A0A552VDZ2</accession>
<dbReference type="GO" id="GO:0016887">
    <property type="term" value="F:ATP hydrolysis activity"/>
    <property type="evidence" value="ECO:0007669"/>
    <property type="project" value="TreeGrafter"/>
</dbReference>
<name>A0A552VDZ2_9FIRM</name>
<comment type="caution">
    <text evidence="3">The sequence shown here is derived from an EMBL/GenBank/DDBJ whole genome shotgun (WGS) entry which is preliminary data.</text>
</comment>
<gene>
    <name evidence="3" type="ORF">FL857_00655</name>
</gene>
<dbReference type="InterPro" id="IPR025501">
    <property type="entry name" value="MinD_FleN"/>
</dbReference>
<sequence>MMQDQAQNLREVLSESSKVAVAEHQKTANFICISSGKGGVGKSNFTANLAKELSNRGKKVVIIDADLGLANIEILFGVVVKNNFFDVIKGDLGIKDIMTVVAPNLSIISGGSGILEMADVDEIKLKKVVTSLSYLNNVSDYVLIDTGAGISNVVTSFAQIASELIVITTTEPTSIADSYALIKVVSNKDRNKKISLVINKADNQKEANEVFTNINAVAEKFINKKLEYLGFIYEDPNVARAVKKQKPIIETAPQNRVSKCIVAICDKVTKEETTNQSQNFSNFIDKFKGLFRKV</sequence>
<dbReference type="Proteomes" id="UP000319424">
    <property type="component" value="Unassembled WGS sequence"/>
</dbReference>
<dbReference type="InterPro" id="IPR050625">
    <property type="entry name" value="ParA/MinD_ATPase"/>
</dbReference>
<dbReference type="PANTHER" id="PTHR43384:SF4">
    <property type="entry name" value="CELLULOSE BIOSYNTHESIS PROTEIN BCSQ-RELATED"/>
    <property type="match status" value="1"/>
</dbReference>
<dbReference type="GO" id="GO:0005829">
    <property type="term" value="C:cytosol"/>
    <property type="evidence" value="ECO:0007669"/>
    <property type="project" value="TreeGrafter"/>
</dbReference>
<dbReference type="AlphaFoldDB" id="A0A552VDZ2"/>
<dbReference type="InterPro" id="IPR027417">
    <property type="entry name" value="P-loop_NTPase"/>
</dbReference>
<evidence type="ECO:0000313" key="3">
    <source>
        <dbReference type="EMBL" id="TRW28629.1"/>
    </source>
</evidence>
<organism evidence="3 4">
    <name type="scientific">Criibacterium bergeronii</name>
    <dbReference type="NCBI Taxonomy" id="1871336"/>
    <lineage>
        <taxon>Bacteria</taxon>
        <taxon>Bacillati</taxon>
        <taxon>Bacillota</taxon>
        <taxon>Clostridia</taxon>
        <taxon>Peptostreptococcales</taxon>
        <taxon>Filifactoraceae</taxon>
        <taxon>Criibacterium</taxon>
    </lineage>
</organism>
<dbReference type="RefSeq" id="WP_144015345.1">
    <property type="nucleotide sequence ID" value="NZ_VJXW01000001.1"/>
</dbReference>
<keyword evidence="2" id="KW-0067">ATP-binding</keyword>
<dbReference type="OrthoDB" id="9816297at2"/>
<evidence type="ECO:0000256" key="2">
    <source>
        <dbReference type="ARBA" id="ARBA00022840"/>
    </source>
</evidence>
<dbReference type="Gene3D" id="3.40.50.300">
    <property type="entry name" value="P-loop containing nucleotide triphosphate hydrolases"/>
    <property type="match status" value="1"/>
</dbReference>
<dbReference type="GO" id="GO:0009898">
    <property type="term" value="C:cytoplasmic side of plasma membrane"/>
    <property type="evidence" value="ECO:0007669"/>
    <property type="project" value="TreeGrafter"/>
</dbReference>
<dbReference type="EMBL" id="VJXW01000001">
    <property type="protein sequence ID" value="TRW28629.1"/>
    <property type="molecule type" value="Genomic_DNA"/>
</dbReference>
<evidence type="ECO:0000256" key="1">
    <source>
        <dbReference type="ARBA" id="ARBA00022741"/>
    </source>
</evidence>
<dbReference type="SUPFAM" id="SSF52540">
    <property type="entry name" value="P-loop containing nucleoside triphosphate hydrolases"/>
    <property type="match status" value="1"/>
</dbReference>
<dbReference type="CDD" id="cd02038">
    <property type="entry name" value="FlhG-like"/>
    <property type="match status" value="1"/>
</dbReference>
<dbReference type="PANTHER" id="PTHR43384">
    <property type="entry name" value="SEPTUM SITE-DETERMINING PROTEIN MIND HOMOLOG, CHLOROPLASTIC-RELATED"/>
    <property type="match status" value="1"/>
</dbReference>
<reference evidence="3 4" key="1">
    <citation type="submission" date="2019-07" db="EMBL/GenBank/DDBJ databases">
        <title>Criibacterium bergeronii gen. nov., sp. nov. isolated from human clinical samples.</title>
        <authorList>
            <person name="Maheux A.F."/>
            <person name="Boudreau D.K."/>
            <person name="Berube E."/>
            <person name="Brodeur S."/>
            <person name="Bernard K.A."/>
            <person name="Abed J.Y."/>
            <person name="Ducrey E."/>
            <person name="Guay E.F."/>
            <person name="Raymond F."/>
            <person name="Corbeil J."/>
            <person name="Domingo M.-C."/>
            <person name="Roy P.H."/>
            <person name="Boissinot M."/>
            <person name="Tocheva E.I."/>
            <person name="Omar R.F."/>
        </authorList>
    </citation>
    <scope>NUCLEOTIDE SEQUENCE [LARGE SCALE GENOMIC DNA]</scope>
    <source>
        <strain evidence="3 4">CCRI-24246</strain>
    </source>
</reference>
<evidence type="ECO:0000313" key="4">
    <source>
        <dbReference type="Proteomes" id="UP000319424"/>
    </source>
</evidence>
<proteinExistence type="predicted"/>
<keyword evidence="1" id="KW-0547">Nucleotide-binding</keyword>
<dbReference type="GO" id="GO:0005524">
    <property type="term" value="F:ATP binding"/>
    <property type="evidence" value="ECO:0007669"/>
    <property type="project" value="UniProtKB-KW"/>
</dbReference>
<dbReference type="InterPro" id="IPR033875">
    <property type="entry name" value="FlhG"/>
</dbReference>
<dbReference type="InterPro" id="IPR033756">
    <property type="entry name" value="YlxH/NBP35"/>
</dbReference>
<dbReference type="GO" id="GO:0051782">
    <property type="term" value="P:negative regulation of cell division"/>
    <property type="evidence" value="ECO:0007669"/>
    <property type="project" value="TreeGrafter"/>
</dbReference>
<dbReference type="PIRSF" id="PIRSF003092">
    <property type="entry name" value="MinD"/>
    <property type="match status" value="1"/>
</dbReference>